<dbReference type="AlphaFoldDB" id="A0A0B6ZFS8"/>
<proteinExistence type="predicted"/>
<keyword evidence="1" id="KW-0812">Transmembrane</keyword>
<organism evidence="2">
    <name type="scientific">Arion vulgaris</name>
    <dbReference type="NCBI Taxonomy" id="1028688"/>
    <lineage>
        <taxon>Eukaryota</taxon>
        <taxon>Metazoa</taxon>
        <taxon>Spiralia</taxon>
        <taxon>Lophotrochozoa</taxon>
        <taxon>Mollusca</taxon>
        <taxon>Gastropoda</taxon>
        <taxon>Heterobranchia</taxon>
        <taxon>Euthyneura</taxon>
        <taxon>Panpulmonata</taxon>
        <taxon>Eupulmonata</taxon>
        <taxon>Stylommatophora</taxon>
        <taxon>Helicina</taxon>
        <taxon>Arionoidea</taxon>
        <taxon>Arionidae</taxon>
        <taxon>Arion</taxon>
    </lineage>
</organism>
<keyword evidence="1" id="KW-0472">Membrane</keyword>
<reference evidence="2" key="1">
    <citation type="submission" date="2014-12" db="EMBL/GenBank/DDBJ databases">
        <title>Insight into the proteome of Arion vulgaris.</title>
        <authorList>
            <person name="Aradska J."/>
            <person name="Bulat T."/>
            <person name="Smidak R."/>
            <person name="Sarate P."/>
            <person name="Gangsoo J."/>
            <person name="Sialana F."/>
            <person name="Bilban M."/>
            <person name="Lubec G."/>
        </authorList>
    </citation>
    <scope>NUCLEOTIDE SEQUENCE</scope>
    <source>
        <tissue evidence="2">Skin</tissue>
    </source>
</reference>
<gene>
    <name evidence="2" type="primary">ORF62474</name>
</gene>
<accession>A0A0B6ZFS8</accession>
<evidence type="ECO:0000313" key="2">
    <source>
        <dbReference type="EMBL" id="CEK67403.1"/>
    </source>
</evidence>
<dbReference type="EMBL" id="HACG01020538">
    <property type="protein sequence ID" value="CEK67403.1"/>
    <property type="molecule type" value="Transcribed_RNA"/>
</dbReference>
<keyword evidence="1" id="KW-1133">Transmembrane helix</keyword>
<name>A0A0B6ZFS8_9EUPU</name>
<sequence>MHNYQVIVIGICFIMAVHVPFVNGLPKLTTRHLASSRSPDRMISDNTCKNYMENCVPWETSCCNEMECMNLARGYCLYPLEKCLCQKVATSFY</sequence>
<evidence type="ECO:0000256" key="1">
    <source>
        <dbReference type="SAM" id="Phobius"/>
    </source>
</evidence>
<feature type="transmembrane region" description="Helical" evidence="1">
    <location>
        <begin position="6"/>
        <end position="25"/>
    </location>
</feature>
<protein>
    <submittedName>
        <fullName evidence="2">Uncharacterized protein</fullName>
    </submittedName>
</protein>